<dbReference type="EMBL" id="JBBWUH010000019">
    <property type="protein sequence ID" value="KAK8151145.1"/>
    <property type="molecule type" value="Genomic_DNA"/>
</dbReference>
<gene>
    <name evidence="2" type="ORF">IWX90DRAFT_96525</name>
</gene>
<evidence type="ECO:0000313" key="3">
    <source>
        <dbReference type="Proteomes" id="UP001456524"/>
    </source>
</evidence>
<comment type="caution">
    <text evidence="2">The sequence shown here is derived from an EMBL/GenBank/DDBJ whole genome shotgun (WGS) entry which is preliminary data.</text>
</comment>
<organism evidence="2 3">
    <name type="scientific">Phyllosticta citrichinensis</name>
    <dbReference type="NCBI Taxonomy" id="1130410"/>
    <lineage>
        <taxon>Eukaryota</taxon>
        <taxon>Fungi</taxon>
        <taxon>Dikarya</taxon>
        <taxon>Ascomycota</taxon>
        <taxon>Pezizomycotina</taxon>
        <taxon>Dothideomycetes</taxon>
        <taxon>Dothideomycetes incertae sedis</taxon>
        <taxon>Botryosphaeriales</taxon>
        <taxon>Phyllostictaceae</taxon>
        <taxon>Phyllosticta</taxon>
    </lineage>
</organism>
<protein>
    <submittedName>
        <fullName evidence="2">Uncharacterized protein</fullName>
    </submittedName>
</protein>
<reference evidence="2 3" key="1">
    <citation type="journal article" date="2022" name="G3 (Bethesda)">
        <title>Enemy or ally: a genomic approach to elucidate the lifestyle of Phyllosticta citrichinaensis.</title>
        <authorList>
            <person name="Buijs V.A."/>
            <person name="Groenewald J.Z."/>
            <person name="Haridas S."/>
            <person name="LaButti K.M."/>
            <person name="Lipzen A."/>
            <person name="Martin F.M."/>
            <person name="Barry K."/>
            <person name="Grigoriev I.V."/>
            <person name="Crous P.W."/>
            <person name="Seidl M.F."/>
        </authorList>
    </citation>
    <scope>NUCLEOTIDE SEQUENCE [LARGE SCALE GENOMIC DNA]</scope>
    <source>
        <strain evidence="2 3">CBS 129764</strain>
    </source>
</reference>
<feature type="compositionally biased region" description="Basic residues" evidence="1">
    <location>
        <begin position="301"/>
        <end position="315"/>
    </location>
</feature>
<sequence>MGHSMCCLFGSSTFEAATAVRRLREETSTRRVKSAHMLEFRQHDERKTLSNSDGDMGSMRRDHGEVAISRGPSGPNGWHGSGCGRQQHRSIRQASRTSSLTIWRFSEETGEPRGRGMAEAGTSTDWGRANYGGDSWCCGPWTRLPNDGRKRGSLWEQWHLAGSAEQNWKNVDSEAMTRRKRSAMPKVLKTGHGESGRQGLNRVNKRTALVPFRNAAYVPYRTGQPPDPTGHHELARWRTKLQLQAGSSADAGPGRAASATGAAPGHVVGVGRAVRECVPEGLGLSLLPPPALRSDWLHHPRHVHPRRPLQGHGKRNLNTTNQHHHHHHCANTMSSFRSASPSVRLHRAPSHPGLARVCVRLAARLGRRHGS</sequence>
<proteinExistence type="predicted"/>
<accession>A0ABR1XER4</accession>
<evidence type="ECO:0000313" key="2">
    <source>
        <dbReference type="EMBL" id="KAK8151145.1"/>
    </source>
</evidence>
<feature type="region of interest" description="Disordered" evidence="1">
    <location>
        <begin position="301"/>
        <end position="329"/>
    </location>
</feature>
<name>A0ABR1XER4_9PEZI</name>
<evidence type="ECO:0000256" key="1">
    <source>
        <dbReference type="SAM" id="MobiDB-lite"/>
    </source>
</evidence>
<feature type="region of interest" description="Disordered" evidence="1">
    <location>
        <begin position="172"/>
        <end position="199"/>
    </location>
</feature>
<dbReference type="Proteomes" id="UP001456524">
    <property type="component" value="Unassembled WGS sequence"/>
</dbReference>
<feature type="region of interest" description="Disordered" evidence="1">
    <location>
        <begin position="69"/>
        <end position="97"/>
    </location>
</feature>
<keyword evidence="3" id="KW-1185">Reference proteome</keyword>